<proteinExistence type="inferred from homology"/>
<dbReference type="Pfam" id="PF01636">
    <property type="entry name" value="APH"/>
    <property type="match status" value="1"/>
</dbReference>
<dbReference type="EMBL" id="CP059399">
    <property type="protein sequence ID" value="QLY29622.1"/>
    <property type="molecule type" value="Genomic_DNA"/>
</dbReference>
<dbReference type="GO" id="GO:0046677">
    <property type="term" value="P:response to antibiotic"/>
    <property type="evidence" value="ECO:0007669"/>
    <property type="project" value="UniProtKB-KW"/>
</dbReference>
<organism evidence="8 9">
    <name type="scientific">Nocardia huaxiensis</name>
    <dbReference type="NCBI Taxonomy" id="2755382"/>
    <lineage>
        <taxon>Bacteria</taxon>
        <taxon>Bacillati</taxon>
        <taxon>Actinomycetota</taxon>
        <taxon>Actinomycetes</taxon>
        <taxon>Mycobacteriales</taxon>
        <taxon>Nocardiaceae</taxon>
        <taxon>Nocardia</taxon>
    </lineage>
</organism>
<dbReference type="KEGG" id="nhu:H0264_30970"/>
<dbReference type="InterPro" id="IPR011009">
    <property type="entry name" value="Kinase-like_dom_sf"/>
</dbReference>
<dbReference type="GO" id="GO:0016773">
    <property type="term" value="F:phosphotransferase activity, alcohol group as acceptor"/>
    <property type="evidence" value="ECO:0007669"/>
    <property type="project" value="InterPro"/>
</dbReference>
<evidence type="ECO:0000256" key="6">
    <source>
        <dbReference type="ARBA" id="ARBA00023251"/>
    </source>
</evidence>
<dbReference type="GO" id="GO:0016301">
    <property type="term" value="F:kinase activity"/>
    <property type="evidence" value="ECO:0007669"/>
    <property type="project" value="UniProtKB-KW"/>
</dbReference>
<comment type="similarity">
    <text evidence="1">Belongs to the aminoglycoside phosphotransferase family.</text>
</comment>
<evidence type="ECO:0000259" key="7">
    <source>
        <dbReference type="Pfam" id="PF01636"/>
    </source>
</evidence>
<evidence type="ECO:0000313" key="9">
    <source>
        <dbReference type="Proteomes" id="UP000515512"/>
    </source>
</evidence>
<dbReference type="CDD" id="cd05150">
    <property type="entry name" value="APH"/>
    <property type="match status" value="1"/>
</dbReference>
<dbReference type="GO" id="GO:0005524">
    <property type="term" value="F:ATP binding"/>
    <property type="evidence" value="ECO:0007669"/>
    <property type="project" value="UniProtKB-KW"/>
</dbReference>
<dbReference type="Gene3D" id="3.90.1200.10">
    <property type="match status" value="1"/>
</dbReference>
<evidence type="ECO:0000256" key="5">
    <source>
        <dbReference type="ARBA" id="ARBA00022840"/>
    </source>
</evidence>
<reference evidence="8 9" key="1">
    <citation type="submission" date="2020-07" db="EMBL/GenBank/DDBJ databases">
        <authorList>
            <person name="Zhuang K."/>
            <person name="Ran Y."/>
        </authorList>
    </citation>
    <scope>NUCLEOTIDE SEQUENCE [LARGE SCALE GENOMIC DNA]</scope>
    <source>
        <strain evidence="8 9">WCH-YHL-001</strain>
    </source>
</reference>
<evidence type="ECO:0000256" key="2">
    <source>
        <dbReference type="ARBA" id="ARBA00022679"/>
    </source>
</evidence>
<evidence type="ECO:0000256" key="3">
    <source>
        <dbReference type="ARBA" id="ARBA00022741"/>
    </source>
</evidence>
<keyword evidence="6" id="KW-0046">Antibiotic resistance</keyword>
<dbReference type="Gene3D" id="3.30.200.20">
    <property type="entry name" value="Phosphorylase Kinase, domain 1"/>
    <property type="match status" value="1"/>
</dbReference>
<accession>A0A7D6VAJ5</accession>
<protein>
    <submittedName>
        <fullName evidence="8">Aminoglycoside 3'-phosphotransferase</fullName>
    </submittedName>
</protein>
<keyword evidence="9" id="KW-1185">Reference proteome</keyword>
<dbReference type="Proteomes" id="UP000515512">
    <property type="component" value="Chromosome"/>
</dbReference>
<keyword evidence="5" id="KW-0067">ATP-binding</keyword>
<feature type="domain" description="Aminoglycoside phosphotransferase" evidence="7">
    <location>
        <begin position="64"/>
        <end position="247"/>
    </location>
</feature>
<evidence type="ECO:0000256" key="4">
    <source>
        <dbReference type="ARBA" id="ARBA00022777"/>
    </source>
</evidence>
<keyword evidence="2 8" id="KW-0808">Transferase</keyword>
<keyword evidence="3" id="KW-0547">Nucleotide-binding</keyword>
<keyword evidence="4" id="KW-0418">Kinase</keyword>
<dbReference type="SUPFAM" id="SSF56112">
    <property type="entry name" value="Protein kinase-like (PK-like)"/>
    <property type="match status" value="1"/>
</dbReference>
<name>A0A7D6VAJ5_9NOCA</name>
<sequence length="256" mass="27494">MAGAVRRIRCPQGAVVSGRVSAALPPGVAELFGPAPVYSQDHEGQSGGVVKVGGAYWMKRGPVARAEYERFEWLAAQGVTVPKVVAFEADTLVLADAGVPSLATAAAPGRTMGETLRRLHDLPIALCPFDGRLDAMLAQAGGLVRDGEVDVDDFDDDNLGQTAEQVLERLHAERPAVEDLVVAHGDYTPSNVLNGGLLIDVGRLGVADRYRDVALAVRDLDDDFGPDEVRAFLAAYGLPEPDETRLRYYRLLDELF</sequence>
<dbReference type="InterPro" id="IPR002575">
    <property type="entry name" value="Aminoglycoside_PTrfase"/>
</dbReference>
<evidence type="ECO:0000313" key="8">
    <source>
        <dbReference type="EMBL" id="QLY29622.1"/>
    </source>
</evidence>
<dbReference type="InterPro" id="IPR024165">
    <property type="entry name" value="Kan/Strep_kinase"/>
</dbReference>
<dbReference type="AlphaFoldDB" id="A0A7D6VAJ5"/>
<evidence type="ECO:0000256" key="1">
    <source>
        <dbReference type="ARBA" id="ARBA00006219"/>
    </source>
</evidence>
<gene>
    <name evidence="8" type="ORF">H0264_30970</name>
</gene>